<dbReference type="CDD" id="cd00592">
    <property type="entry name" value="HTH_MerR-like"/>
    <property type="match status" value="1"/>
</dbReference>
<dbReference type="Gene3D" id="1.10.1660.10">
    <property type="match status" value="1"/>
</dbReference>
<feature type="domain" description="HTH merR-type" evidence="5">
    <location>
        <begin position="7"/>
        <end position="74"/>
    </location>
</feature>
<dbReference type="SUPFAM" id="SSF55136">
    <property type="entry name" value="Probable bacterial effector-binding domain"/>
    <property type="match status" value="1"/>
</dbReference>
<dbReference type="Pfam" id="PF13411">
    <property type="entry name" value="MerR_1"/>
    <property type="match status" value="1"/>
</dbReference>
<gene>
    <name evidence="6" type="ORF">I6N96_18565</name>
</gene>
<dbReference type="EMBL" id="JAEDXU010000014">
    <property type="protein sequence ID" value="MBP1048302.1"/>
    <property type="molecule type" value="Genomic_DNA"/>
</dbReference>
<proteinExistence type="predicted"/>
<dbReference type="SMART" id="SM00422">
    <property type="entry name" value="HTH_MERR"/>
    <property type="match status" value="1"/>
</dbReference>
<dbReference type="InterPro" id="IPR029441">
    <property type="entry name" value="Cass2"/>
</dbReference>
<dbReference type="InterPro" id="IPR047057">
    <property type="entry name" value="MerR_fam"/>
</dbReference>
<reference evidence="6 7" key="1">
    <citation type="submission" date="2020-12" db="EMBL/GenBank/DDBJ databases">
        <title>Vagococcus allomyrinae sp. nov. and Enterococcus lavae sp. nov., isolated from the larvae of Allomyrina dichotoma.</title>
        <authorList>
            <person name="Lee S.D."/>
        </authorList>
    </citation>
    <scope>NUCLEOTIDE SEQUENCE [LARGE SCALE GENOMIC DNA]</scope>
    <source>
        <strain evidence="6 7">BWM-S5</strain>
    </source>
</reference>
<dbReference type="PANTHER" id="PTHR30204:SF69">
    <property type="entry name" value="MERR-FAMILY TRANSCRIPTIONAL REGULATOR"/>
    <property type="match status" value="1"/>
</dbReference>
<organism evidence="6 7">
    <name type="scientific">Enterococcus larvae</name>
    <dbReference type="NCBI Taxonomy" id="2794352"/>
    <lineage>
        <taxon>Bacteria</taxon>
        <taxon>Bacillati</taxon>
        <taxon>Bacillota</taxon>
        <taxon>Bacilli</taxon>
        <taxon>Lactobacillales</taxon>
        <taxon>Enterococcaceae</taxon>
        <taxon>Enterococcus</taxon>
    </lineage>
</organism>
<dbReference type="RefSeq" id="WP_209559068.1">
    <property type="nucleotide sequence ID" value="NZ_JAEDXU010000014.1"/>
</dbReference>
<protein>
    <submittedName>
        <fullName evidence="6">Effector binding domain-containing protein</fullName>
    </submittedName>
</protein>
<evidence type="ECO:0000256" key="1">
    <source>
        <dbReference type="ARBA" id="ARBA00022491"/>
    </source>
</evidence>
<dbReference type="InterPro" id="IPR000551">
    <property type="entry name" value="MerR-type_HTH_dom"/>
</dbReference>
<evidence type="ECO:0000313" key="6">
    <source>
        <dbReference type="EMBL" id="MBP1048302.1"/>
    </source>
</evidence>
<dbReference type="PANTHER" id="PTHR30204">
    <property type="entry name" value="REDOX-CYCLING DRUG-SENSING TRANSCRIPTIONAL ACTIVATOR SOXR"/>
    <property type="match status" value="1"/>
</dbReference>
<keyword evidence="4" id="KW-0804">Transcription</keyword>
<dbReference type="Gene3D" id="3.20.80.10">
    <property type="entry name" value="Regulatory factor, effector binding domain"/>
    <property type="match status" value="1"/>
</dbReference>
<evidence type="ECO:0000259" key="5">
    <source>
        <dbReference type="PROSITE" id="PS50937"/>
    </source>
</evidence>
<keyword evidence="3" id="KW-0238">DNA-binding</keyword>
<dbReference type="Proteomes" id="UP000673375">
    <property type="component" value="Unassembled WGS sequence"/>
</dbReference>
<keyword evidence="2" id="KW-0805">Transcription regulation</keyword>
<dbReference type="PROSITE" id="PS50937">
    <property type="entry name" value="HTH_MERR_2"/>
    <property type="match status" value="1"/>
</dbReference>
<dbReference type="SUPFAM" id="SSF46955">
    <property type="entry name" value="Putative DNA-binding domain"/>
    <property type="match status" value="1"/>
</dbReference>
<keyword evidence="1" id="KW-0678">Repressor</keyword>
<sequence length="325" mass="37773">MTNQVKTISEVAKNYEVTPRMLRYYEKLGLIQSTRLSGYAYRVYDIENTDRIQKILFLRKLRLSLKEIGMILNSSDAQQAIEIFEQHIYSIDQEVSAYTVLRKAYEQLITVFKSAALPELNMKDEVLQSLITDLPIPNTTLKEEINMTNVNQAAAQLKKIEPRVIHVPAYSVAAAHFIGPDPEQHAFDQIKDFVQQNKLWELMSDIRVFGFNHPNPSEKKPTYGYEFWVTIPEDMEIPAPLKKKQFNGGEYAAHSITMGNFQEWGLLEQWVSESPRYEYRGNGNPENMFDSLEEHLNAYTYFENGDSEFPQMDLMIPVRRKRETP</sequence>
<keyword evidence="7" id="KW-1185">Reference proteome</keyword>
<comment type="caution">
    <text evidence="6">The sequence shown here is derived from an EMBL/GenBank/DDBJ whole genome shotgun (WGS) entry which is preliminary data.</text>
</comment>
<dbReference type="InterPro" id="IPR009061">
    <property type="entry name" value="DNA-bd_dom_put_sf"/>
</dbReference>
<evidence type="ECO:0000256" key="3">
    <source>
        <dbReference type="ARBA" id="ARBA00023125"/>
    </source>
</evidence>
<evidence type="ECO:0000256" key="2">
    <source>
        <dbReference type="ARBA" id="ARBA00023015"/>
    </source>
</evidence>
<dbReference type="Pfam" id="PF14526">
    <property type="entry name" value="Cass2"/>
    <property type="match status" value="1"/>
</dbReference>
<evidence type="ECO:0000313" key="7">
    <source>
        <dbReference type="Proteomes" id="UP000673375"/>
    </source>
</evidence>
<accession>A0ABS4CNY7</accession>
<name>A0ABS4CNY7_9ENTE</name>
<dbReference type="InterPro" id="IPR011256">
    <property type="entry name" value="Reg_factor_effector_dom_sf"/>
</dbReference>
<evidence type="ECO:0000256" key="4">
    <source>
        <dbReference type="ARBA" id="ARBA00023163"/>
    </source>
</evidence>